<keyword evidence="6" id="KW-0843">Virulence</keyword>
<dbReference type="Gene3D" id="2.150.10.10">
    <property type="entry name" value="Serralysin-like metalloprotease, C-terminal"/>
    <property type="match status" value="5"/>
</dbReference>
<dbReference type="PANTHER" id="PTHR38340:SF1">
    <property type="entry name" value="S-LAYER PROTEIN"/>
    <property type="match status" value="1"/>
</dbReference>
<dbReference type="GO" id="GO:0005509">
    <property type="term" value="F:calcium ion binding"/>
    <property type="evidence" value="ECO:0007669"/>
    <property type="project" value="InterPro"/>
</dbReference>
<dbReference type="PRINTS" id="PR00313">
    <property type="entry name" value="CABNDNGRPT"/>
</dbReference>
<organism evidence="8 9">
    <name type="scientific">Prosthecomicrobium pneumaticum</name>
    <dbReference type="NCBI Taxonomy" id="81895"/>
    <lineage>
        <taxon>Bacteria</taxon>
        <taxon>Pseudomonadati</taxon>
        <taxon>Pseudomonadota</taxon>
        <taxon>Alphaproteobacteria</taxon>
        <taxon>Hyphomicrobiales</taxon>
        <taxon>Kaistiaceae</taxon>
        <taxon>Prosthecomicrobium</taxon>
    </lineage>
</organism>
<dbReference type="PANTHER" id="PTHR38340">
    <property type="entry name" value="S-LAYER PROTEIN"/>
    <property type="match status" value="1"/>
</dbReference>
<sequence>MPIVGSNENDVILGTAAAETIAAGAGNDVVWGGGGADTIEGGSGRDTVVYRTSAAAVTVNLSVSGPQASGGDAAGNTLVGIESVAGSRFDDTLIGDAGANNLNGGAGADYLDGGAGIDTAIYSSSAAAVRIDLSSSGPQSGGDAEGDVLVSIENVVGSRFADTLIGDNGDNVFTGGAGADTIIGGGGVDIASYAGSSAAINVVLGRAVQSGGEAEGDRLTSIEGVYGSRFNDVIIGDNGDNVLSGGAGDDYLVGGGGFDRLNGGAGNDTLVISGLARADGGEGTDKLVIDVSAYNAGVSGGKGFFVTAGPNAGEILVSTSSGFETGSKTKVLTGFEQLEYHGTQHDDFVTGLRGGDDRLFGGAGNDSLIGDGGADYLDGGAGDDFLNGRQMVEDGTYANGADVLFGGDGNDRLMVDEGFAYADGGAGTDTLYLWTNPYLDQVIDLSEDSLLMLRMESIEKIIVWTGEGDDTLIGGAQDDTFVAGAGNDVLYGGDGDDLLTGGAGADTFVFSGTAGSGFDTVTDFTVGDLIAFGSESLIGGYSDFLAAATQTADGVLLAIGGAGDGVLFAGTTLSDFSAASFTDTNPIG</sequence>
<proteinExistence type="predicted"/>
<dbReference type="InterPro" id="IPR050557">
    <property type="entry name" value="RTX_toxin/Mannuronan_C5-epim"/>
</dbReference>
<evidence type="ECO:0000256" key="4">
    <source>
        <dbReference type="ARBA" id="ARBA00022656"/>
    </source>
</evidence>
<evidence type="ECO:0000313" key="8">
    <source>
        <dbReference type="EMBL" id="MBB5753229.1"/>
    </source>
</evidence>
<reference evidence="8 9" key="1">
    <citation type="submission" date="2020-08" db="EMBL/GenBank/DDBJ databases">
        <title>Genomic Encyclopedia of Type Strains, Phase IV (KMG-IV): sequencing the most valuable type-strain genomes for metagenomic binning, comparative biology and taxonomic classification.</title>
        <authorList>
            <person name="Goeker M."/>
        </authorList>
    </citation>
    <scope>NUCLEOTIDE SEQUENCE [LARGE SCALE GENOMIC DNA]</scope>
    <source>
        <strain evidence="8 9">DSM 16268</strain>
    </source>
</reference>
<dbReference type="PROSITE" id="PS00330">
    <property type="entry name" value="HEMOLYSIN_CALCIUM"/>
    <property type="match status" value="3"/>
</dbReference>
<name>A0A7W9FM59_9HYPH</name>
<dbReference type="InterPro" id="IPR003995">
    <property type="entry name" value="RTX_toxin_determinant-A"/>
</dbReference>
<dbReference type="Proteomes" id="UP000523821">
    <property type="component" value="Unassembled WGS sequence"/>
</dbReference>
<evidence type="ECO:0000256" key="7">
    <source>
        <dbReference type="ARBA" id="ARBA00023136"/>
    </source>
</evidence>
<dbReference type="InterPro" id="IPR001343">
    <property type="entry name" value="Hemolysn_Ca-bd"/>
</dbReference>
<evidence type="ECO:0000256" key="6">
    <source>
        <dbReference type="ARBA" id="ARBA00023026"/>
    </source>
</evidence>
<dbReference type="SUPFAM" id="SSF51120">
    <property type="entry name" value="beta-Roll"/>
    <property type="match status" value="3"/>
</dbReference>
<dbReference type="InterPro" id="IPR011049">
    <property type="entry name" value="Serralysin-like_metalloprot_C"/>
</dbReference>
<dbReference type="PRINTS" id="PR01488">
    <property type="entry name" value="RTXTOXINA"/>
</dbReference>
<protein>
    <submittedName>
        <fullName evidence="8">Ca2+-binding RTX toxin-like protein</fullName>
    </submittedName>
</protein>
<keyword evidence="3" id="KW-0964">Secreted</keyword>
<dbReference type="GO" id="GO:0005576">
    <property type="term" value="C:extracellular region"/>
    <property type="evidence" value="ECO:0007669"/>
    <property type="project" value="UniProtKB-SubCell"/>
</dbReference>
<evidence type="ECO:0000256" key="3">
    <source>
        <dbReference type="ARBA" id="ARBA00022525"/>
    </source>
</evidence>
<keyword evidence="4" id="KW-0800">Toxin</keyword>
<dbReference type="RefSeq" id="WP_183855841.1">
    <property type="nucleotide sequence ID" value="NZ_JACHOO010000004.1"/>
</dbReference>
<evidence type="ECO:0000313" key="9">
    <source>
        <dbReference type="Proteomes" id="UP000523821"/>
    </source>
</evidence>
<dbReference type="AlphaFoldDB" id="A0A7W9FM59"/>
<dbReference type="EMBL" id="JACHOO010000004">
    <property type="protein sequence ID" value="MBB5753229.1"/>
    <property type="molecule type" value="Genomic_DNA"/>
</dbReference>
<accession>A0A7W9FM59</accession>
<evidence type="ECO:0000256" key="2">
    <source>
        <dbReference type="ARBA" id="ARBA00004613"/>
    </source>
</evidence>
<dbReference type="GO" id="GO:0090729">
    <property type="term" value="F:toxin activity"/>
    <property type="evidence" value="ECO:0007669"/>
    <property type="project" value="UniProtKB-KW"/>
</dbReference>
<keyword evidence="9" id="KW-1185">Reference proteome</keyword>
<comment type="caution">
    <text evidence="8">The sequence shown here is derived from an EMBL/GenBank/DDBJ whole genome shotgun (WGS) entry which is preliminary data.</text>
</comment>
<dbReference type="Pfam" id="PF00353">
    <property type="entry name" value="HemolysinCabind"/>
    <property type="match status" value="7"/>
</dbReference>
<comment type="subcellular location">
    <subcellularLocation>
        <location evidence="1">Membrane</location>
    </subcellularLocation>
    <subcellularLocation>
        <location evidence="2">Secreted</location>
    </subcellularLocation>
</comment>
<keyword evidence="7" id="KW-0472">Membrane</keyword>
<dbReference type="GO" id="GO:0016020">
    <property type="term" value="C:membrane"/>
    <property type="evidence" value="ECO:0007669"/>
    <property type="project" value="UniProtKB-SubCell"/>
</dbReference>
<keyword evidence="5" id="KW-0677">Repeat</keyword>
<evidence type="ECO:0000256" key="5">
    <source>
        <dbReference type="ARBA" id="ARBA00022737"/>
    </source>
</evidence>
<evidence type="ECO:0000256" key="1">
    <source>
        <dbReference type="ARBA" id="ARBA00004370"/>
    </source>
</evidence>
<gene>
    <name evidence="8" type="ORF">GGQ63_002295</name>
</gene>
<dbReference type="InterPro" id="IPR018511">
    <property type="entry name" value="Hemolysin-typ_Ca-bd_CS"/>
</dbReference>